<dbReference type="InterPro" id="IPR043519">
    <property type="entry name" value="NT_sf"/>
</dbReference>
<gene>
    <name evidence="2" type="ORF">OG579_15185</name>
</gene>
<keyword evidence="3" id="KW-1185">Reference proteome</keyword>
<dbReference type="EMBL" id="CP108021">
    <property type="protein sequence ID" value="WUM19061.1"/>
    <property type="molecule type" value="Genomic_DNA"/>
</dbReference>
<dbReference type="GO" id="GO:0051607">
    <property type="term" value="P:defense response to virus"/>
    <property type="evidence" value="ECO:0007669"/>
    <property type="project" value="UniProtKB-KW"/>
</dbReference>
<dbReference type="SUPFAM" id="SSF81301">
    <property type="entry name" value="Nucleotidyltransferase"/>
    <property type="match status" value="1"/>
</dbReference>
<dbReference type="Proteomes" id="UP001432128">
    <property type="component" value="Chromosome"/>
</dbReference>
<evidence type="ECO:0000313" key="2">
    <source>
        <dbReference type="EMBL" id="WUM19061.1"/>
    </source>
</evidence>
<accession>A0AAU4JZ44</accession>
<proteinExistence type="predicted"/>
<dbReference type="RefSeq" id="WP_328856627.1">
    <property type="nucleotide sequence ID" value="NZ_CP108021.1"/>
</dbReference>
<dbReference type="AlphaFoldDB" id="A0AAU4JZ44"/>
<evidence type="ECO:0000313" key="3">
    <source>
        <dbReference type="Proteomes" id="UP001432128"/>
    </source>
</evidence>
<dbReference type="InterPro" id="IPR006116">
    <property type="entry name" value="NT_2-5OAS_ClassI-CCAase"/>
</dbReference>
<sequence>MNQTAEQYLNSVTSLWTPTAGQFDGARSHRSSIETRLDQTFGLREMFETGSLRHGTGVWQYSDADYIVSLKGVMPGSEWTTLNKVKADLQARFPMTSITVRRPAVVCNFSDGVVEVTPAYPNFKTNGDKDGYWIPDPTGGWMKTHPKDHNLYVNSVNGKHGGGAKSLARQAKIWKYKRNVPVSSCYLEMRAAKYADGEEWWSPVQDLYRYFNRLYGHGLAAMNDPTGLGSRFNATSSEANHTVALSRLSTAVTRARKAKEFQAAGNQTSAISQLKLLFDA</sequence>
<name>A0AAU4JZ44_9NOCA</name>
<reference evidence="2 3" key="1">
    <citation type="submission" date="2022-10" db="EMBL/GenBank/DDBJ databases">
        <title>The complete genomes of actinobacterial strains from the NBC collection.</title>
        <authorList>
            <person name="Joergensen T.S."/>
            <person name="Alvarez Arevalo M."/>
            <person name="Sterndorff E.B."/>
            <person name="Faurdal D."/>
            <person name="Vuksanovic O."/>
            <person name="Mourched A.-S."/>
            <person name="Charusanti P."/>
            <person name="Shaw S."/>
            <person name="Blin K."/>
            <person name="Weber T."/>
        </authorList>
    </citation>
    <scope>NUCLEOTIDE SEQUENCE [LARGE SCALE GENOMIC DNA]</scope>
    <source>
        <strain evidence="2 3">NBC_00319</strain>
    </source>
</reference>
<evidence type="ECO:0000256" key="1">
    <source>
        <dbReference type="ARBA" id="ARBA00023118"/>
    </source>
</evidence>
<dbReference type="Pfam" id="PF18144">
    <property type="entry name" value="SMODS"/>
    <property type="match status" value="1"/>
</dbReference>
<dbReference type="GO" id="GO:0016779">
    <property type="term" value="F:nucleotidyltransferase activity"/>
    <property type="evidence" value="ECO:0007669"/>
    <property type="project" value="InterPro"/>
</dbReference>
<dbReference type="CDD" id="cd05400">
    <property type="entry name" value="NT_2-5OAS_ClassI-CCAase"/>
    <property type="match status" value="1"/>
</dbReference>
<dbReference type="KEGG" id="whr:OG579_15185"/>
<keyword evidence="1" id="KW-0051">Antiviral defense</keyword>
<organism evidence="2 3">
    <name type="scientific">Williamsia herbipolensis</name>
    <dbReference type="NCBI Taxonomy" id="1603258"/>
    <lineage>
        <taxon>Bacteria</taxon>
        <taxon>Bacillati</taxon>
        <taxon>Actinomycetota</taxon>
        <taxon>Actinomycetes</taxon>
        <taxon>Mycobacteriales</taxon>
        <taxon>Nocardiaceae</taxon>
        <taxon>Williamsia</taxon>
    </lineage>
</organism>
<protein>
    <submittedName>
        <fullName evidence="2">Nucleotidyltransferase</fullName>
    </submittedName>
</protein>